<keyword evidence="2" id="KW-1185">Reference proteome</keyword>
<dbReference type="EMBL" id="BMPZ01000019">
    <property type="protein sequence ID" value="GGI93337.1"/>
    <property type="molecule type" value="Genomic_DNA"/>
</dbReference>
<dbReference type="Proteomes" id="UP000613743">
    <property type="component" value="Unassembled WGS sequence"/>
</dbReference>
<dbReference type="Pfam" id="PF01503">
    <property type="entry name" value="PRA-PH"/>
    <property type="match status" value="1"/>
</dbReference>
<keyword evidence="1" id="KW-0489">Methyltransferase</keyword>
<evidence type="ECO:0000313" key="1">
    <source>
        <dbReference type="EMBL" id="GGI93337.1"/>
    </source>
</evidence>
<reference evidence="1" key="2">
    <citation type="submission" date="2020-09" db="EMBL/GenBank/DDBJ databases">
        <authorList>
            <person name="Sun Q."/>
            <person name="Ohkuma M."/>
        </authorList>
    </citation>
    <scope>NUCLEOTIDE SEQUENCE</scope>
    <source>
        <strain evidence="1">JCM 30804</strain>
    </source>
</reference>
<dbReference type="CDD" id="cd11530">
    <property type="entry name" value="NTP-PPase_DR2231_like"/>
    <property type="match status" value="1"/>
</dbReference>
<dbReference type="GO" id="GO:0008168">
    <property type="term" value="F:methyltransferase activity"/>
    <property type="evidence" value="ECO:0007669"/>
    <property type="project" value="UniProtKB-KW"/>
</dbReference>
<proteinExistence type="predicted"/>
<evidence type="ECO:0000313" key="2">
    <source>
        <dbReference type="Proteomes" id="UP000613743"/>
    </source>
</evidence>
<dbReference type="Gene3D" id="1.10.3420.10">
    <property type="entry name" value="putative ntp pyrophosphohydrolase like domain"/>
    <property type="match status" value="1"/>
</dbReference>
<dbReference type="AlphaFoldDB" id="A0A917NE56"/>
<dbReference type="GO" id="GO:0032259">
    <property type="term" value="P:methylation"/>
    <property type="evidence" value="ECO:0007669"/>
    <property type="project" value="UniProtKB-KW"/>
</dbReference>
<organism evidence="1 2">
    <name type="scientific">Shewanella gelidii</name>
    <dbReference type="NCBI Taxonomy" id="1642821"/>
    <lineage>
        <taxon>Bacteria</taxon>
        <taxon>Pseudomonadati</taxon>
        <taxon>Pseudomonadota</taxon>
        <taxon>Gammaproteobacteria</taxon>
        <taxon>Alteromonadales</taxon>
        <taxon>Shewanellaceae</taxon>
        <taxon>Shewanella</taxon>
    </lineage>
</organism>
<accession>A0A917NE56</accession>
<dbReference type="InterPro" id="IPR033653">
    <property type="entry name" value="NTP-PPase_DR2231-like"/>
</dbReference>
<name>A0A917NE56_9GAMM</name>
<dbReference type="InterPro" id="IPR023292">
    <property type="entry name" value="NTP_PyroPHydrolase-like_dom_sf"/>
</dbReference>
<dbReference type="RefSeq" id="WP_188923072.1">
    <property type="nucleotide sequence ID" value="NZ_BMPZ01000019.1"/>
</dbReference>
<keyword evidence="1" id="KW-0808">Transferase</keyword>
<dbReference type="InterPro" id="IPR021130">
    <property type="entry name" value="PRib-ATP_PPHydrolase-like"/>
</dbReference>
<sequence length="193" mass="21549">MFALQFLNQQLYDVLYQDILEFRLTFDLPTEDANSMGAVTDTLHTSLIVEELTELADADNLTEQADAIIDSVYVLMGRQVHIGAHQISDNIGICYFIDVLLQVAETKQIDFLACWKEIHSSNMSKACPDQDTVNRTIAHYANQGIAASGNAKGDYHIVKCARDTTVDAKTIKQGKVLKSIDYHPASLREILTR</sequence>
<reference evidence="1" key="1">
    <citation type="journal article" date="2014" name="Int. J. Syst. Evol. Microbiol.">
        <title>Complete genome sequence of Corynebacterium casei LMG S-19264T (=DSM 44701T), isolated from a smear-ripened cheese.</title>
        <authorList>
            <consortium name="US DOE Joint Genome Institute (JGI-PGF)"/>
            <person name="Walter F."/>
            <person name="Albersmeier A."/>
            <person name="Kalinowski J."/>
            <person name="Ruckert C."/>
        </authorList>
    </citation>
    <scope>NUCLEOTIDE SEQUENCE</scope>
    <source>
        <strain evidence="1">JCM 30804</strain>
    </source>
</reference>
<protein>
    <submittedName>
        <fullName evidence="1">SAM-dependent methyltransferase</fullName>
    </submittedName>
</protein>
<comment type="caution">
    <text evidence="1">The sequence shown here is derived from an EMBL/GenBank/DDBJ whole genome shotgun (WGS) entry which is preliminary data.</text>
</comment>
<gene>
    <name evidence="1" type="ORF">GCM10009332_33270</name>
</gene>